<gene>
    <name evidence="1" type="ORF">UFOVP972_46</name>
</gene>
<sequence length="83" mass="9527">MNIEEQNLNTPQKPQLNIGAVIRWVAASEKLPSVEQNGTKILIYRIMNNSQESLAISIHETSMVKYCNVDETWWMELPKPPCL</sequence>
<evidence type="ECO:0000313" key="1">
    <source>
        <dbReference type="EMBL" id="CAB4174473.1"/>
    </source>
</evidence>
<protein>
    <submittedName>
        <fullName evidence="1">Uncharacterized protein</fullName>
    </submittedName>
</protein>
<name>A0A6J5PS35_9CAUD</name>
<accession>A0A6J5PS35</accession>
<reference evidence="1" key="1">
    <citation type="submission" date="2020-05" db="EMBL/GenBank/DDBJ databases">
        <authorList>
            <person name="Chiriac C."/>
            <person name="Salcher M."/>
            <person name="Ghai R."/>
            <person name="Kavagutti S V."/>
        </authorList>
    </citation>
    <scope>NUCLEOTIDE SEQUENCE</scope>
</reference>
<proteinExistence type="predicted"/>
<organism evidence="1">
    <name type="scientific">uncultured Caudovirales phage</name>
    <dbReference type="NCBI Taxonomy" id="2100421"/>
    <lineage>
        <taxon>Viruses</taxon>
        <taxon>Duplodnaviria</taxon>
        <taxon>Heunggongvirae</taxon>
        <taxon>Uroviricota</taxon>
        <taxon>Caudoviricetes</taxon>
        <taxon>Peduoviridae</taxon>
        <taxon>Maltschvirus</taxon>
        <taxon>Maltschvirus maltsch</taxon>
    </lineage>
</organism>
<dbReference type="EMBL" id="LR796923">
    <property type="protein sequence ID" value="CAB4174473.1"/>
    <property type="molecule type" value="Genomic_DNA"/>
</dbReference>